<evidence type="ECO:0000313" key="2">
    <source>
        <dbReference type="Proteomes" id="UP000724584"/>
    </source>
</evidence>
<evidence type="ECO:0000313" key="1">
    <source>
        <dbReference type="EMBL" id="KAH6650415.1"/>
    </source>
</evidence>
<sequence>MHEIRALSALLKQTSISSPSAGQHRRGSASLDTTVLHRHRRVYSKELSRWHRNASWIRGISQPSDFGSVEEDDEDLRQYRQEVDFTVPNIDKEKTHKVAVPTTIADGDEEDLATPLPETNDAPDPDVDEGSTLQADRVAKQLLNTEFNLFLGSSEPPREVVDAVCKCLEEISLSIRSARSMGVLPPVTTAAQSAESASPGSFGHSSQQQGRRSGGNRKKRPMGYQEDDDEEFQDDEGQDGFGVASRNDTSHRKRPKVEQYPCPFRKRSPHRFNCREWEFCARAPFKTMSELKKHIIKYHQQQHEPLAYVCPRCHEGFVRAEELKSHFMAPRDDVCDVKEGPTPPSEIVGITPRMMEKLRSRMEHFDWDKLWRALFPDDLNVPDPDFEPIVELHEVNHEYSLLLPEFSKSLASIIRTLLPGTDVAHLHLLQRLNDNLDRLFSEFFATTFDKARTNASGPTNPQAQRAATDTPSPAPSQASSVPNSQPASRPTKTTNPRRPILPNMNPAHRLSGWSSTDTASSSARYSTSASSTSLGQSNRESMVSDVSTLSSNMPPLPPTPVHHHHRLQHTFPIHPSSQAPLRESSPSTLPSTRLPSRNPPPRPLRQRPTTQSPLLQELTLTTHMTNRRHGEPRQEEPTIMAASSMLSGTSVSASASASASPRDPHDSAVSGLDIAGCCFKCLDGMGDGLCRCGGIGGGSLPFVGGAAAVYGQDGGHEMYHDHLQGQGGGDGYLFDLEGLGPEGLEDVMMRRF</sequence>
<accession>A0ACB7PNH4</accession>
<gene>
    <name evidence="1" type="ORF">F5144DRAFT_479210</name>
</gene>
<keyword evidence="2" id="KW-1185">Reference proteome</keyword>
<reference evidence="1 2" key="1">
    <citation type="journal article" date="2021" name="Nat. Commun.">
        <title>Genetic determinants of endophytism in the Arabidopsis root mycobiome.</title>
        <authorList>
            <person name="Mesny F."/>
            <person name="Miyauchi S."/>
            <person name="Thiergart T."/>
            <person name="Pickel B."/>
            <person name="Atanasova L."/>
            <person name="Karlsson M."/>
            <person name="Huettel B."/>
            <person name="Barry K.W."/>
            <person name="Haridas S."/>
            <person name="Chen C."/>
            <person name="Bauer D."/>
            <person name="Andreopoulos W."/>
            <person name="Pangilinan J."/>
            <person name="LaButti K."/>
            <person name="Riley R."/>
            <person name="Lipzen A."/>
            <person name="Clum A."/>
            <person name="Drula E."/>
            <person name="Henrissat B."/>
            <person name="Kohler A."/>
            <person name="Grigoriev I.V."/>
            <person name="Martin F.M."/>
            <person name="Hacquard S."/>
        </authorList>
    </citation>
    <scope>NUCLEOTIDE SEQUENCE [LARGE SCALE GENOMIC DNA]</scope>
    <source>
        <strain evidence="1 2">MPI-SDFR-AT-0079</strain>
    </source>
</reference>
<dbReference type="Proteomes" id="UP000724584">
    <property type="component" value="Unassembled WGS sequence"/>
</dbReference>
<name>A0ACB7PNH4_9PEZI</name>
<protein>
    <submittedName>
        <fullName evidence="1">Uncharacterized protein</fullName>
    </submittedName>
</protein>
<dbReference type="EMBL" id="JAGIZQ010000001">
    <property type="protein sequence ID" value="KAH6650415.1"/>
    <property type="molecule type" value="Genomic_DNA"/>
</dbReference>
<organism evidence="1 2">
    <name type="scientific">Chaetomium tenue</name>
    <dbReference type="NCBI Taxonomy" id="1854479"/>
    <lineage>
        <taxon>Eukaryota</taxon>
        <taxon>Fungi</taxon>
        <taxon>Dikarya</taxon>
        <taxon>Ascomycota</taxon>
        <taxon>Pezizomycotina</taxon>
        <taxon>Sordariomycetes</taxon>
        <taxon>Sordariomycetidae</taxon>
        <taxon>Sordariales</taxon>
        <taxon>Chaetomiaceae</taxon>
        <taxon>Chaetomium</taxon>
    </lineage>
</organism>
<comment type="caution">
    <text evidence="1">The sequence shown here is derived from an EMBL/GenBank/DDBJ whole genome shotgun (WGS) entry which is preliminary data.</text>
</comment>
<proteinExistence type="predicted"/>